<keyword evidence="8" id="KW-0285">Flavoprotein</keyword>
<dbReference type="Pfam" id="PF07536">
    <property type="entry name" value="HWE_HK"/>
    <property type="match status" value="1"/>
</dbReference>
<evidence type="ECO:0000256" key="6">
    <source>
        <dbReference type="ARBA" id="ARBA00022553"/>
    </source>
</evidence>
<dbReference type="Gene3D" id="3.40.50.180">
    <property type="entry name" value="Methylesterase CheB, C-terminal domain"/>
    <property type="match status" value="1"/>
</dbReference>
<evidence type="ECO:0000313" key="22">
    <source>
        <dbReference type="EMBL" id="AXK80959.1"/>
    </source>
</evidence>
<dbReference type="CDD" id="cd02440">
    <property type="entry name" value="AdoMet_MTases"/>
    <property type="match status" value="1"/>
</dbReference>
<keyword evidence="15" id="KW-0145">Chemotaxis</keyword>
<keyword evidence="16" id="KW-0175">Coiled coil</keyword>
<evidence type="ECO:0000256" key="4">
    <source>
        <dbReference type="ARBA" id="ARBA00012534"/>
    </source>
</evidence>
<evidence type="ECO:0000256" key="12">
    <source>
        <dbReference type="ARBA" id="ARBA00022741"/>
    </source>
</evidence>
<dbReference type="AlphaFoldDB" id="A0A345ZVL2"/>
<comment type="catalytic activity">
    <reaction evidence="1">
        <text>ATP + protein L-histidine = ADP + protein N-phospho-L-histidine.</text>
        <dbReference type="EC" id="2.7.13.3"/>
    </reaction>
</comment>
<keyword evidence="6" id="KW-0597">Phosphoprotein</keyword>
<dbReference type="InterPro" id="IPR029063">
    <property type="entry name" value="SAM-dependent_MTases_sf"/>
</dbReference>
<feature type="domain" description="PAC" evidence="19">
    <location>
        <begin position="796"/>
        <end position="846"/>
    </location>
</feature>
<feature type="active site" evidence="15">
    <location>
        <position position="54"/>
    </location>
</feature>
<dbReference type="SMART" id="SM00138">
    <property type="entry name" value="MeTrc"/>
    <property type="match status" value="1"/>
</dbReference>
<evidence type="ECO:0000256" key="2">
    <source>
        <dbReference type="ARBA" id="ARBA00001541"/>
    </source>
</evidence>
<sequence>MAETGGGASTQPRNDNGRPVMVAMGASAGGLRALQAFFAALPANTGAAFVVVTHLDPERHSQLPELLSARTSMTVVSVERRMKVEPNHVYVIPPDRSLRIVDHEIEPIEFAEPRGKRAPIDAFFRSVSERLGDGFAVILSGANSDGALGVRAVKETGGIILVQDPAEADHATMPRSAIATGIVDFVLPVRELSARLADLIRLKQSGPFADGPKVDEELVHRIMAHLRIRTGHDFSKYKRSTVLRRIVRRMQVTRTDDLKAYYDHMRENAEEANALLADLLISVTGFFRDAEAFEVLRKLALPQLFDANAGEPIRVWVAGCATGEEAYSIAMLLLEEASRRELRPPIQVFGSDLDGRALTIAREGRYPAAIETDVNDERLRRFFVNEGDGYRVRQELRDVVLFAVHDLLKDPPFSRVDLISCRNVMIYLDRELQEQVCGTFHYALNPGGFLFLGSSETAENPPGLFRSLDRSARVYQSTAHAGEKPRLLPRLLGPVRIREQIGQLARGMTPSAALSDAAMHRRAIERVAPPSILVDENHRVIHLSDHAGRYLLPSGGPLSGDVVDLVRPELRFELRSALHRLFEQHLPTLSLPIHVRFNGSTKRVLLQIKATEEEEANRTAIVMFVEGDEVEEGGASADHRSTNETVRRLMQELELTQARLRTVREESDAANEELRAANEELQSINEEYRSTSEELETSKEELQSINEELQTVNSELKLKLEAISRAHSDLQNLMAATDFGTLFLDSRLHIKRFTERVTELFSIKPADEGRPVTDFAHQLQYDDLIKDVRAVLSDLAPVRREIHSRAGKWYDVRIRPYRTVDDKIDGVVITFVDVTERRDVEEALRESELRLRQQKQLVDLSRDPIFVWDFDGGILEWNKGCEVLYGYSRAEALGKDKERLLKTVVPGATFDELRARLLRDGNWSGELRQTVKDGRQITVESIIQLEAMDGRRFVLESTRDISERKGWDERQDMLLRELKHRVKNILTVVGAVANQASREAQSTKEFLDTFRGGLSALSSAHDLLVQSDWEGADLEVLARRQLEPYMSKVKDRLTVRGEAVLLPPAMATPFSLVLHELTVNAAKYGALSVANGRIEVSWTVTPRDGANHLSLVWRESGGPTLGDVEKMGAGSALLNQAIPGATVKRTFEKTGLVCTVDVNLRNAI</sequence>
<dbReference type="Pfam" id="PF01739">
    <property type="entry name" value="CheR"/>
    <property type="match status" value="1"/>
</dbReference>
<evidence type="ECO:0000259" key="21">
    <source>
        <dbReference type="PROSITE" id="PS50123"/>
    </source>
</evidence>
<dbReference type="InterPro" id="IPR050903">
    <property type="entry name" value="Bact_Chemotaxis_MeTrfase"/>
</dbReference>
<dbReference type="Gene3D" id="1.10.155.10">
    <property type="entry name" value="Chemotaxis receptor methyltransferase CheR, N-terminal domain"/>
    <property type="match status" value="1"/>
</dbReference>
<evidence type="ECO:0000259" key="18">
    <source>
        <dbReference type="PROSITE" id="PS50112"/>
    </source>
</evidence>
<keyword evidence="23" id="KW-1185">Reference proteome</keyword>
<evidence type="ECO:0000256" key="9">
    <source>
        <dbReference type="ARBA" id="ARBA00022643"/>
    </source>
</evidence>
<dbReference type="GO" id="GO:0032259">
    <property type="term" value="P:methylation"/>
    <property type="evidence" value="ECO:0007669"/>
    <property type="project" value="UniProtKB-KW"/>
</dbReference>
<dbReference type="PROSITE" id="PS50113">
    <property type="entry name" value="PAC"/>
    <property type="match status" value="1"/>
</dbReference>
<dbReference type="Gene3D" id="3.30.450.20">
    <property type="entry name" value="PAS domain"/>
    <property type="match status" value="2"/>
</dbReference>
<dbReference type="InterPro" id="IPR036804">
    <property type="entry name" value="CheR_N_sf"/>
</dbReference>
<dbReference type="NCBIfam" id="TIGR00229">
    <property type="entry name" value="sensory_box"/>
    <property type="match status" value="1"/>
</dbReference>
<dbReference type="Pfam" id="PF13596">
    <property type="entry name" value="PAS_10"/>
    <property type="match status" value="1"/>
</dbReference>
<keyword evidence="7" id="KW-0489">Methyltransferase</keyword>
<dbReference type="InterPro" id="IPR035965">
    <property type="entry name" value="PAS-like_dom_sf"/>
</dbReference>
<dbReference type="SMART" id="SM00911">
    <property type="entry name" value="HWE_HK"/>
    <property type="match status" value="1"/>
</dbReference>
<dbReference type="RefSeq" id="WP_115691111.1">
    <property type="nucleotide sequence ID" value="NZ_CP031417.1"/>
</dbReference>
<reference evidence="22 23" key="1">
    <citation type="submission" date="2018-07" db="EMBL/GenBank/DDBJ databases">
        <authorList>
            <person name="Quirk P.G."/>
            <person name="Krulwich T.A."/>
        </authorList>
    </citation>
    <scope>NUCLEOTIDE SEQUENCE [LARGE SCALE GENOMIC DNA]</scope>
    <source>
        <strain evidence="22 23">CC-BB4</strain>
    </source>
</reference>
<protein>
    <recommendedName>
        <fullName evidence="5">Blue-light-activated histidine kinase</fullName>
        <ecNumber evidence="4">2.1.1.80</ecNumber>
        <ecNumber evidence="3">2.7.13.3</ecNumber>
    </recommendedName>
</protein>
<dbReference type="PROSITE" id="PS50112">
    <property type="entry name" value="PAS"/>
    <property type="match status" value="1"/>
</dbReference>
<dbReference type="Pfam" id="PF13426">
    <property type="entry name" value="PAS_9"/>
    <property type="match status" value="1"/>
</dbReference>
<evidence type="ECO:0000256" key="15">
    <source>
        <dbReference type="PROSITE-ProRule" id="PRU00050"/>
    </source>
</evidence>
<evidence type="ECO:0000256" key="10">
    <source>
        <dbReference type="ARBA" id="ARBA00022679"/>
    </source>
</evidence>
<dbReference type="GO" id="GO:0008983">
    <property type="term" value="F:protein-glutamate O-methyltransferase activity"/>
    <property type="evidence" value="ECO:0007669"/>
    <property type="project" value="UniProtKB-EC"/>
</dbReference>
<evidence type="ECO:0000256" key="3">
    <source>
        <dbReference type="ARBA" id="ARBA00012438"/>
    </source>
</evidence>
<evidence type="ECO:0000256" key="16">
    <source>
        <dbReference type="SAM" id="Coils"/>
    </source>
</evidence>
<feature type="domain" description="PAS" evidence="18">
    <location>
        <begin position="850"/>
        <end position="906"/>
    </location>
</feature>
<keyword evidence="14" id="KW-0067">ATP-binding</keyword>
<dbReference type="Proteomes" id="UP000254889">
    <property type="component" value="Chromosome"/>
</dbReference>
<dbReference type="InterPro" id="IPR000700">
    <property type="entry name" value="PAS-assoc_C"/>
</dbReference>
<evidence type="ECO:0000313" key="23">
    <source>
        <dbReference type="Proteomes" id="UP000254889"/>
    </source>
</evidence>
<evidence type="ECO:0000256" key="11">
    <source>
        <dbReference type="ARBA" id="ARBA00022691"/>
    </source>
</evidence>
<evidence type="ECO:0000256" key="7">
    <source>
        <dbReference type="ARBA" id="ARBA00022603"/>
    </source>
</evidence>
<dbReference type="Gene3D" id="3.40.50.150">
    <property type="entry name" value="Vaccinia Virus protein VP39"/>
    <property type="match status" value="1"/>
</dbReference>
<evidence type="ECO:0000256" key="5">
    <source>
        <dbReference type="ARBA" id="ARBA00021740"/>
    </source>
</evidence>
<dbReference type="Pfam" id="PF01339">
    <property type="entry name" value="CheB_methylest"/>
    <property type="match status" value="1"/>
</dbReference>
<dbReference type="InterPro" id="IPR011102">
    <property type="entry name" value="Sig_transdc_His_kinase_HWE"/>
</dbReference>
<dbReference type="InterPro" id="IPR000780">
    <property type="entry name" value="CheR_MeTrfase"/>
</dbReference>
<dbReference type="SUPFAM" id="SSF53335">
    <property type="entry name" value="S-adenosyl-L-methionine-dependent methyltransferases"/>
    <property type="match status" value="1"/>
</dbReference>
<keyword evidence="10" id="KW-0808">Transferase</keyword>
<dbReference type="PROSITE" id="PS50122">
    <property type="entry name" value="CHEB"/>
    <property type="match status" value="1"/>
</dbReference>
<dbReference type="GO" id="GO:0005524">
    <property type="term" value="F:ATP binding"/>
    <property type="evidence" value="ECO:0007669"/>
    <property type="project" value="UniProtKB-KW"/>
</dbReference>
<dbReference type="InterPro" id="IPR000014">
    <property type="entry name" value="PAS"/>
</dbReference>
<dbReference type="GO" id="GO:0005737">
    <property type="term" value="C:cytoplasm"/>
    <property type="evidence" value="ECO:0007669"/>
    <property type="project" value="InterPro"/>
</dbReference>
<keyword evidence="12" id="KW-0547">Nucleotide-binding</keyword>
<name>A0A345ZVL2_9HYPH</name>
<proteinExistence type="predicted"/>
<feature type="region of interest" description="Disordered" evidence="17">
    <location>
        <begin position="1"/>
        <end position="20"/>
    </location>
</feature>
<evidence type="ECO:0000256" key="17">
    <source>
        <dbReference type="SAM" id="MobiDB-lite"/>
    </source>
</evidence>
<gene>
    <name evidence="22" type="ORF">DW352_10810</name>
</gene>
<dbReference type="PANTHER" id="PTHR24422">
    <property type="entry name" value="CHEMOTAXIS PROTEIN METHYLTRANSFERASE"/>
    <property type="match status" value="1"/>
</dbReference>
<dbReference type="PRINTS" id="PR00996">
    <property type="entry name" value="CHERMTFRASE"/>
</dbReference>
<dbReference type="SUPFAM" id="SSF52738">
    <property type="entry name" value="Methylesterase CheB, C-terminal domain"/>
    <property type="match status" value="1"/>
</dbReference>
<dbReference type="GO" id="GO:0006935">
    <property type="term" value="P:chemotaxis"/>
    <property type="evidence" value="ECO:0007669"/>
    <property type="project" value="UniProtKB-UniRule"/>
</dbReference>
<evidence type="ECO:0000259" key="19">
    <source>
        <dbReference type="PROSITE" id="PS50113"/>
    </source>
</evidence>
<evidence type="ECO:0000256" key="14">
    <source>
        <dbReference type="ARBA" id="ARBA00022840"/>
    </source>
</evidence>
<feature type="active site" evidence="15">
    <location>
        <position position="27"/>
    </location>
</feature>
<dbReference type="InterPro" id="IPR000673">
    <property type="entry name" value="Sig_transdc_resp-reg_Me-estase"/>
</dbReference>
<accession>A0A345ZVL2</accession>
<dbReference type="EC" id="2.7.13.3" evidence="3"/>
<feature type="domain" description="CheB-type methylesterase" evidence="20">
    <location>
        <begin position="21"/>
        <end position="203"/>
    </location>
</feature>
<dbReference type="CDD" id="cd00130">
    <property type="entry name" value="PAS"/>
    <property type="match status" value="1"/>
</dbReference>
<keyword evidence="15" id="KW-0378">Hydrolase</keyword>
<evidence type="ECO:0000256" key="1">
    <source>
        <dbReference type="ARBA" id="ARBA00000085"/>
    </source>
</evidence>
<feature type="active site" evidence="15">
    <location>
        <position position="145"/>
    </location>
</feature>
<dbReference type="InterPro" id="IPR022641">
    <property type="entry name" value="CheR_N"/>
</dbReference>
<dbReference type="CDD" id="cd16434">
    <property type="entry name" value="CheB-CheR_fusion"/>
    <property type="match status" value="1"/>
</dbReference>
<comment type="catalytic activity">
    <reaction evidence="2">
        <text>L-glutamyl-[protein] + S-adenosyl-L-methionine = [protein]-L-glutamate 5-O-methyl ester + S-adenosyl-L-homocysteine</text>
        <dbReference type="Rhea" id="RHEA:24452"/>
        <dbReference type="Rhea" id="RHEA-COMP:10208"/>
        <dbReference type="Rhea" id="RHEA-COMP:10311"/>
        <dbReference type="ChEBI" id="CHEBI:29973"/>
        <dbReference type="ChEBI" id="CHEBI:57856"/>
        <dbReference type="ChEBI" id="CHEBI:59789"/>
        <dbReference type="ChEBI" id="CHEBI:82795"/>
        <dbReference type="EC" id="2.1.1.80"/>
    </reaction>
</comment>
<dbReference type="PROSITE" id="PS50123">
    <property type="entry name" value="CHER"/>
    <property type="match status" value="1"/>
</dbReference>
<dbReference type="EMBL" id="CP031417">
    <property type="protein sequence ID" value="AXK80959.1"/>
    <property type="molecule type" value="Genomic_DNA"/>
</dbReference>
<feature type="domain" description="CheR-type methyltransferase" evidence="21">
    <location>
        <begin position="221"/>
        <end position="457"/>
    </location>
</feature>
<feature type="coiled-coil region" evidence="16">
    <location>
        <begin position="646"/>
        <end position="733"/>
    </location>
</feature>
<keyword evidence="13" id="KW-0418">Kinase</keyword>
<keyword evidence="9" id="KW-0288">FMN</keyword>
<dbReference type="EC" id="2.1.1.80" evidence="4"/>
<organism evidence="22 23">
    <name type="scientific">Pseudolabrys taiwanensis</name>
    <dbReference type="NCBI Taxonomy" id="331696"/>
    <lineage>
        <taxon>Bacteria</taxon>
        <taxon>Pseudomonadati</taxon>
        <taxon>Pseudomonadota</taxon>
        <taxon>Alphaproteobacteria</taxon>
        <taxon>Hyphomicrobiales</taxon>
        <taxon>Xanthobacteraceae</taxon>
        <taxon>Pseudolabrys</taxon>
    </lineage>
</organism>
<dbReference type="InterPro" id="IPR022642">
    <property type="entry name" value="CheR_C"/>
</dbReference>
<dbReference type="InterPro" id="IPR035909">
    <property type="entry name" value="CheB_C"/>
</dbReference>
<dbReference type="GO" id="GO:0004673">
    <property type="term" value="F:protein histidine kinase activity"/>
    <property type="evidence" value="ECO:0007669"/>
    <property type="project" value="UniProtKB-EC"/>
</dbReference>
<dbReference type="KEGG" id="ptaw:DW352_10810"/>
<dbReference type="GO" id="GO:0008984">
    <property type="term" value="F:protein-glutamate methylesterase activity"/>
    <property type="evidence" value="ECO:0007669"/>
    <property type="project" value="InterPro"/>
</dbReference>
<evidence type="ECO:0000256" key="8">
    <source>
        <dbReference type="ARBA" id="ARBA00022630"/>
    </source>
</evidence>
<dbReference type="Pfam" id="PF03705">
    <property type="entry name" value="CheR_N"/>
    <property type="match status" value="1"/>
</dbReference>
<evidence type="ECO:0000259" key="20">
    <source>
        <dbReference type="PROSITE" id="PS50122"/>
    </source>
</evidence>
<dbReference type="SMART" id="SM00091">
    <property type="entry name" value="PAS"/>
    <property type="match status" value="3"/>
</dbReference>
<dbReference type="OrthoDB" id="9816309at2"/>
<keyword evidence="11" id="KW-0949">S-adenosyl-L-methionine</keyword>
<evidence type="ECO:0000256" key="13">
    <source>
        <dbReference type="ARBA" id="ARBA00022777"/>
    </source>
</evidence>
<dbReference type="SUPFAM" id="SSF47757">
    <property type="entry name" value="Chemotaxis receptor methyltransferase CheR, N-terminal domain"/>
    <property type="match status" value="1"/>
</dbReference>
<dbReference type="SUPFAM" id="SSF55785">
    <property type="entry name" value="PYP-like sensor domain (PAS domain)"/>
    <property type="match status" value="2"/>
</dbReference>
<dbReference type="GO" id="GO:0000156">
    <property type="term" value="F:phosphorelay response regulator activity"/>
    <property type="evidence" value="ECO:0007669"/>
    <property type="project" value="InterPro"/>
</dbReference>